<reference evidence="3" key="1">
    <citation type="journal article" date="2014" name="Int. J. Syst. Evol. Microbiol.">
        <title>Complete genome sequence of Corynebacterium casei LMG S-19264T (=DSM 44701T), isolated from a smear-ripened cheese.</title>
        <authorList>
            <consortium name="US DOE Joint Genome Institute (JGI-PGF)"/>
            <person name="Walter F."/>
            <person name="Albersmeier A."/>
            <person name="Kalinowski J."/>
            <person name="Ruckert C."/>
        </authorList>
    </citation>
    <scope>NUCLEOTIDE SEQUENCE</scope>
    <source>
        <strain evidence="3">KCTC 12711</strain>
    </source>
</reference>
<organism evidence="3 4">
    <name type="scientific">Arenicella chitinivorans</name>
    <dbReference type="NCBI Taxonomy" id="1329800"/>
    <lineage>
        <taxon>Bacteria</taxon>
        <taxon>Pseudomonadati</taxon>
        <taxon>Pseudomonadota</taxon>
        <taxon>Gammaproteobacteria</taxon>
        <taxon>Arenicellales</taxon>
        <taxon>Arenicellaceae</taxon>
        <taxon>Arenicella</taxon>
    </lineage>
</organism>
<keyword evidence="4" id="KW-1185">Reference proteome</keyword>
<proteinExistence type="predicted"/>
<dbReference type="PANTHER" id="PTHR21666">
    <property type="entry name" value="PEPTIDASE-RELATED"/>
    <property type="match status" value="1"/>
</dbReference>
<dbReference type="AlphaFoldDB" id="A0A918VKY6"/>
<evidence type="ECO:0000313" key="4">
    <source>
        <dbReference type="Proteomes" id="UP000614811"/>
    </source>
</evidence>
<dbReference type="Proteomes" id="UP000614811">
    <property type="component" value="Unassembled WGS sequence"/>
</dbReference>
<dbReference type="InterPro" id="IPR011055">
    <property type="entry name" value="Dup_hybrid_motif"/>
</dbReference>
<sequence>MSQIDRALNPFVDPEYRIAVETRVNEQQEEMLKTREYVRQHMDVLGRRIGSLQAQVSRIKAVEMRIAETSGVNLSDFEFEQDPPIGGASSSESDSEEVDIENAIREIEKELSIRESEIAAVDFLLSRNNLESQQTPAGWPVKGGWVSSSFGSRMHPMTGKKQFHRGVDIPGKPGALVLAVADGVVVRSEKNGNYGWMVEIDHGDSYTTLYGHNRKNLVKVGETVVKGQGIAEIGSTGRSTGPHVHFEVAKDNRNINPVKYLYKKS</sequence>
<comment type="caution">
    <text evidence="3">The sequence shown here is derived from an EMBL/GenBank/DDBJ whole genome shotgun (WGS) entry which is preliminary data.</text>
</comment>
<dbReference type="GO" id="GO:0004222">
    <property type="term" value="F:metalloendopeptidase activity"/>
    <property type="evidence" value="ECO:0007669"/>
    <property type="project" value="TreeGrafter"/>
</dbReference>
<evidence type="ECO:0000259" key="2">
    <source>
        <dbReference type="Pfam" id="PF01551"/>
    </source>
</evidence>
<feature type="domain" description="M23ase beta-sheet core" evidence="2">
    <location>
        <begin position="162"/>
        <end position="257"/>
    </location>
</feature>
<dbReference type="FunFam" id="2.70.70.10:FF:000006">
    <property type="entry name" value="M23 family peptidase"/>
    <property type="match status" value="1"/>
</dbReference>
<gene>
    <name evidence="3" type="ORF">GCM10008090_14470</name>
</gene>
<dbReference type="SUPFAM" id="SSF51261">
    <property type="entry name" value="Duplicated hybrid motif"/>
    <property type="match status" value="1"/>
</dbReference>
<evidence type="ECO:0000313" key="3">
    <source>
        <dbReference type="EMBL" id="GHA05937.1"/>
    </source>
</evidence>
<dbReference type="Gene3D" id="2.70.70.10">
    <property type="entry name" value="Glucose Permease (Domain IIA)"/>
    <property type="match status" value="1"/>
</dbReference>
<dbReference type="PANTHER" id="PTHR21666:SF291">
    <property type="entry name" value="STAGE II SPORULATION PROTEIN Q"/>
    <property type="match status" value="1"/>
</dbReference>
<evidence type="ECO:0000256" key="1">
    <source>
        <dbReference type="SAM" id="MobiDB-lite"/>
    </source>
</evidence>
<accession>A0A918VKY6</accession>
<dbReference type="CDD" id="cd12797">
    <property type="entry name" value="M23_peptidase"/>
    <property type="match status" value="1"/>
</dbReference>
<dbReference type="Pfam" id="PF01551">
    <property type="entry name" value="Peptidase_M23"/>
    <property type="match status" value="1"/>
</dbReference>
<reference evidence="3" key="2">
    <citation type="submission" date="2020-09" db="EMBL/GenBank/DDBJ databases">
        <authorList>
            <person name="Sun Q."/>
            <person name="Kim S."/>
        </authorList>
    </citation>
    <scope>NUCLEOTIDE SEQUENCE</scope>
    <source>
        <strain evidence="3">KCTC 12711</strain>
    </source>
</reference>
<feature type="region of interest" description="Disordered" evidence="1">
    <location>
        <begin position="77"/>
        <end position="98"/>
    </location>
</feature>
<name>A0A918VKY6_9GAMM</name>
<protein>
    <recommendedName>
        <fullName evidence="2">M23ase beta-sheet core domain-containing protein</fullName>
    </recommendedName>
</protein>
<dbReference type="InterPro" id="IPR016047">
    <property type="entry name" value="M23ase_b-sheet_dom"/>
</dbReference>
<dbReference type="InterPro" id="IPR050570">
    <property type="entry name" value="Cell_wall_metabolism_enzyme"/>
</dbReference>
<dbReference type="EMBL" id="BMXA01000002">
    <property type="protein sequence ID" value="GHA05937.1"/>
    <property type="molecule type" value="Genomic_DNA"/>
</dbReference>